<feature type="region of interest" description="Disordered" evidence="2">
    <location>
        <begin position="1212"/>
        <end position="1300"/>
    </location>
</feature>
<feature type="region of interest" description="Disordered" evidence="2">
    <location>
        <begin position="161"/>
        <end position="207"/>
    </location>
</feature>
<feature type="compositionally biased region" description="Low complexity" evidence="2">
    <location>
        <begin position="1278"/>
        <end position="1288"/>
    </location>
</feature>
<feature type="compositionally biased region" description="Polar residues" evidence="2">
    <location>
        <begin position="1078"/>
        <end position="1087"/>
    </location>
</feature>
<reference evidence="3 4" key="1">
    <citation type="submission" date="2019-10" db="EMBL/GenBank/DDBJ databases">
        <authorList>
            <person name="Palmer J.M."/>
        </authorList>
    </citation>
    <scope>NUCLEOTIDE SEQUENCE [LARGE SCALE GENOMIC DNA]</scope>
    <source>
        <strain evidence="3 4">TWF694</strain>
    </source>
</reference>
<feature type="compositionally biased region" description="Basic and acidic residues" evidence="2">
    <location>
        <begin position="707"/>
        <end position="716"/>
    </location>
</feature>
<feature type="compositionally biased region" description="Polar residues" evidence="2">
    <location>
        <begin position="476"/>
        <end position="492"/>
    </location>
</feature>
<feature type="compositionally biased region" description="Acidic residues" evidence="2">
    <location>
        <begin position="731"/>
        <end position="741"/>
    </location>
</feature>
<feature type="compositionally biased region" description="Polar residues" evidence="2">
    <location>
        <begin position="1008"/>
        <end position="1030"/>
    </location>
</feature>
<feature type="compositionally biased region" description="Pro residues" evidence="2">
    <location>
        <begin position="950"/>
        <end position="961"/>
    </location>
</feature>
<feature type="compositionally biased region" description="Polar residues" evidence="2">
    <location>
        <begin position="522"/>
        <end position="536"/>
    </location>
</feature>
<feature type="region of interest" description="Disordered" evidence="2">
    <location>
        <begin position="465"/>
        <end position="507"/>
    </location>
</feature>
<feature type="compositionally biased region" description="Low complexity" evidence="2">
    <location>
        <begin position="1213"/>
        <end position="1238"/>
    </location>
</feature>
<evidence type="ECO:0000313" key="4">
    <source>
        <dbReference type="Proteomes" id="UP001365542"/>
    </source>
</evidence>
<proteinExistence type="predicted"/>
<feature type="compositionally biased region" description="Gly residues" evidence="2">
    <location>
        <begin position="1239"/>
        <end position="1248"/>
    </location>
</feature>
<dbReference type="EMBL" id="JAVHJO010000006">
    <property type="protein sequence ID" value="KAK6539157.1"/>
    <property type="molecule type" value="Genomic_DNA"/>
</dbReference>
<organism evidence="3 4">
    <name type="scientific">Orbilia ellipsospora</name>
    <dbReference type="NCBI Taxonomy" id="2528407"/>
    <lineage>
        <taxon>Eukaryota</taxon>
        <taxon>Fungi</taxon>
        <taxon>Dikarya</taxon>
        <taxon>Ascomycota</taxon>
        <taxon>Pezizomycotina</taxon>
        <taxon>Orbiliomycetes</taxon>
        <taxon>Orbiliales</taxon>
        <taxon>Orbiliaceae</taxon>
        <taxon>Orbilia</taxon>
    </lineage>
</organism>
<feature type="compositionally biased region" description="Gly residues" evidence="2">
    <location>
        <begin position="1289"/>
        <end position="1300"/>
    </location>
</feature>
<name>A0AAV9XBU0_9PEZI</name>
<feature type="region of interest" description="Disordered" evidence="2">
    <location>
        <begin position="647"/>
        <end position="689"/>
    </location>
</feature>
<feature type="region of interest" description="Disordered" evidence="2">
    <location>
        <begin position="706"/>
        <end position="742"/>
    </location>
</feature>
<keyword evidence="1" id="KW-0175">Coiled coil</keyword>
<evidence type="ECO:0000313" key="3">
    <source>
        <dbReference type="EMBL" id="KAK6539157.1"/>
    </source>
</evidence>
<keyword evidence="4" id="KW-1185">Reference proteome</keyword>
<feature type="compositionally biased region" description="Low complexity" evidence="2">
    <location>
        <begin position="131"/>
        <end position="143"/>
    </location>
</feature>
<evidence type="ECO:0000256" key="1">
    <source>
        <dbReference type="SAM" id="Coils"/>
    </source>
</evidence>
<dbReference type="Proteomes" id="UP001365542">
    <property type="component" value="Unassembled WGS sequence"/>
</dbReference>
<feature type="compositionally biased region" description="Polar residues" evidence="2">
    <location>
        <begin position="912"/>
        <end position="924"/>
    </location>
</feature>
<comment type="caution">
    <text evidence="3">The sequence shown here is derived from an EMBL/GenBank/DDBJ whole genome shotgun (WGS) entry which is preliminary data.</text>
</comment>
<feature type="region of interest" description="Disordered" evidence="2">
    <location>
        <begin position="912"/>
        <end position="961"/>
    </location>
</feature>
<feature type="region of interest" description="Disordered" evidence="2">
    <location>
        <begin position="522"/>
        <end position="567"/>
    </location>
</feature>
<evidence type="ECO:0000256" key="2">
    <source>
        <dbReference type="SAM" id="MobiDB-lite"/>
    </source>
</evidence>
<sequence length="1300" mass="143367">MPSTIWQSDIGDNQVHREFTTGAPTTRSHHSGVSLNPFQRRRPVAAELFANKQHRATTARATITVSLDDEDDSQQQADGAEAAQLVMTDHQPSDLIPDHEQHANPSVGKGKSADVIYTPPSTASEDDEETATTTTAPTQRAAAGPHPYATFGQSLQERFFPKQESQEEEDSESESGKMMSSDTRSEITSDGRPRRGYRRTSNDQTRRELRELMGQTLKEMEEKLKSLEMARTKQDQEISLMEARHQKEQDGLLFRLSTKHHEEILKLKEEHAKQMVNAKKEGATDELVQGLHRSYGQQIENLILEIGDVKRLNGLLQEKVTVAETEERAASVQETVRPVSRHSTIPTVLEEHRSPPGYLQVSLQFVSFDTAYDVPSIRIPHPGASYTGLTKSVRCAIGNYLAFLRSKDSIHVSSVDSALTYRLSLNLDSCTRLLFFGKGDLNGEEITEDKWLSRFNKTDDLIACVSPPPQHGRKPSSINISQIPESGTQTSYDEPPPTASTVRTTRSSAIWGRHPSSVTSSLLRRSHSYSISSARPATSDIAEEESVSTASPQRGRSRVRSPAYVPASEVDEPTVPYFDAAKELERINDQLSQMDGSRATVKTASLIDKDDNMTRVSGHASGIYTTRQGSSASVIAAYARVRQPLLRTSGNDDGLEGEDLRNDVEDDDERGEGVELGAGSVLNGMSPRLVPDTRDLHDVQEVGIHTTEGDNRDHQYKMVGNGVDTPRIDESSEDEDEDEDETKGIIVGDKREFESLLDKKKATPMYIDEFLMRPLDKDNDAIDRSESPAFPSPMNIKAQMTGAARSVYQPLDDMPSGENAVLDSNEEHQGQQAIHTFIKDLKTGNSNKGDPILKALAKSINYDILRHELDQTAAGREILSSATPVPRPVSSRMQEEPRIISIPEEDVIYEKTGSSRSRSNNPWSHSRAAEVTPQDTEYQHPLVDISGPSPSHPTPPPLVEPKPPRFGIYGFHKGDEPLPGGSPISSPSIISREEDEAKKIWKKQTLVTSAPLSRVSSPTSTEASWLNGQPRSLRLEPDMTGIPPRGRTRSLLDEDGPFFPPRGSRNGGPPVEHYPSPYITSASTRGNTFGAPPPHPFPPLEEGYSHRDDGSVRSQFREPSLASSNPFSNRVHMAHHPQPPPPSSSSTRRSQISVYPNREQIQRVTDSLLKAGLNPQDFSQTFYAEFVSASTEMQKEAIENILFHQNQRKRLEQQQAQQAQQQAQQQQQQQQSQSQSGGSQVGNGGWGFTNGVPPPPLPMGFYTGQSSGRHGHGYGSMSSRGSAQAPPGSSGGYGNGYPWQ</sequence>
<feature type="region of interest" description="Disordered" evidence="2">
    <location>
        <begin position="92"/>
        <end position="148"/>
    </location>
</feature>
<feature type="compositionally biased region" description="Basic and acidic residues" evidence="2">
    <location>
        <begin position="183"/>
        <end position="193"/>
    </location>
</feature>
<feature type="coiled-coil region" evidence="1">
    <location>
        <begin position="210"/>
        <end position="237"/>
    </location>
</feature>
<gene>
    <name evidence="3" type="ORF">TWF694_009401</name>
</gene>
<protein>
    <submittedName>
        <fullName evidence="3">Uncharacterized protein</fullName>
    </submittedName>
</protein>
<feature type="region of interest" description="Disordered" evidence="2">
    <location>
        <begin position="1008"/>
        <end position="1158"/>
    </location>
</feature>
<accession>A0AAV9XBU0</accession>